<dbReference type="Gramene" id="EFJ15936">
    <property type="protein sequence ID" value="EFJ15936"/>
    <property type="gene ID" value="SELMODRAFT_234158"/>
</dbReference>
<dbReference type="Pfam" id="PF12871">
    <property type="entry name" value="PRP38_assoc"/>
    <property type="match status" value="1"/>
</dbReference>
<evidence type="ECO:0000256" key="8">
    <source>
        <dbReference type="SAM" id="MobiDB-lite"/>
    </source>
</evidence>
<keyword evidence="6 7" id="KW-0539">Nucleus</keyword>
<evidence type="ECO:0000256" key="4">
    <source>
        <dbReference type="ARBA" id="ARBA00022728"/>
    </source>
</evidence>
<dbReference type="InterPro" id="IPR024767">
    <property type="entry name" value="PRP38_C"/>
</dbReference>
<organism evidence="11">
    <name type="scientific">Selaginella moellendorffii</name>
    <name type="common">Spikemoss</name>
    <dbReference type="NCBI Taxonomy" id="88036"/>
    <lineage>
        <taxon>Eukaryota</taxon>
        <taxon>Viridiplantae</taxon>
        <taxon>Streptophyta</taxon>
        <taxon>Embryophyta</taxon>
        <taxon>Tracheophyta</taxon>
        <taxon>Lycopodiopsida</taxon>
        <taxon>Selaginellales</taxon>
        <taxon>Selaginellaceae</taxon>
        <taxon>Selaginella</taxon>
    </lineage>
</organism>
<evidence type="ECO:0000259" key="9">
    <source>
        <dbReference type="Pfam" id="PF12871"/>
    </source>
</evidence>
<evidence type="ECO:0000256" key="2">
    <source>
        <dbReference type="ARBA" id="ARBA00006164"/>
    </source>
</evidence>
<dbReference type="GO" id="GO:0000398">
    <property type="term" value="P:mRNA splicing, via spliceosome"/>
    <property type="evidence" value="ECO:0007669"/>
    <property type="project" value="UniProtKB-UniRule"/>
</dbReference>
<keyword evidence="3 7" id="KW-0507">mRNA processing</keyword>
<dbReference type="OMA" id="KERPQSH"/>
<evidence type="ECO:0000256" key="1">
    <source>
        <dbReference type="ARBA" id="ARBA00004123"/>
    </source>
</evidence>
<dbReference type="STRING" id="88036.D8SIA0"/>
<reference evidence="10 11" key="1">
    <citation type="journal article" date="2011" name="Science">
        <title>The Selaginella genome identifies genetic changes associated with the evolution of vascular plants.</title>
        <authorList>
            <person name="Banks J.A."/>
            <person name="Nishiyama T."/>
            <person name="Hasebe M."/>
            <person name="Bowman J.L."/>
            <person name="Gribskov M."/>
            <person name="dePamphilis C."/>
            <person name="Albert V.A."/>
            <person name="Aono N."/>
            <person name="Aoyama T."/>
            <person name="Ambrose B.A."/>
            <person name="Ashton N.W."/>
            <person name="Axtell M.J."/>
            <person name="Barker E."/>
            <person name="Barker M.S."/>
            <person name="Bennetzen J.L."/>
            <person name="Bonawitz N.D."/>
            <person name="Chapple C."/>
            <person name="Cheng C."/>
            <person name="Correa L.G."/>
            <person name="Dacre M."/>
            <person name="DeBarry J."/>
            <person name="Dreyer I."/>
            <person name="Elias M."/>
            <person name="Engstrom E.M."/>
            <person name="Estelle M."/>
            <person name="Feng L."/>
            <person name="Finet C."/>
            <person name="Floyd S.K."/>
            <person name="Frommer W.B."/>
            <person name="Fujita T."/>
            <person name="Gramzow L."/>
            <person name="Gutensohn M."/>
            <person name="Harholt J."/>
            <person name="Hattori M."/>
            <person name="Heyl A."/>
            <person name="Hirai T."/>
            <person name="Hiwatashi Y."/>
            <person name="Ishikawa M."/>
            <person name="Iwata M."/>
            <person name="Karol K.G."/>
            <person name="Koehler B."/>
            <person name="Kolukisaoglu U."/>
            <person name="Kubo M."/>
            <person name="Kurata T."/>
            <person name="Lalonde S."/>
            <person name="Li K."/>
            <person name="Li Y."/>
            <person name="Litt A."/>
            <person name="Lyons E."/>
            <person name="Manning G."/>
            <person name="Maruyama T."/>
            <person name="Michael T.P."/>
            <person name="Mikami K."/>
            <person name="Miyazaki S."/>
            <person name="Morinaga S."/>
            <person name="Murata T."/>
            <person name="Mueller-Roeber B."/>
            <person name="Nelson D.R."/>
            <person name="Obara M."/>
            <person name="Oguri Y."/>
            <person name="Olmstead R.G."/>
            <person name="Onodera N."/>
            <person name="Petersen B.L."/>
            <person name="Pils B."/>
            <person name="Prigge M."/>
            <person name="Rensing S.A."/>
            <person name="Riano-Pachon D.M."/>
            <person name="Roberts A.W."/>
            <person name="Sato Y."/>
            <person name="Scheller H.V."/>
            <person name="Schulz B."/>
            <person name="Schulz C."/>
            <person name="Shakirov E.V."/>
            <person name="Shibagaki N."/>
            <person name="Shinohara N."/>
            <person name="Shippen D.E."/>
            <person name="Soerensen I."/>
            <person name="Sotooka R."/>
            <person name="Sugimoto N."/>
            <person name="Sugita M."/>
            <person name="Sumikawa N."/>
            <person name="Tanurdzic M."/>
            <person name="Theissen G."/>
            <person name="Ulvskov P."/>
            <person name="Wakazuki S."/>
            <person name="Weng J.K."/>
            <person name="Willats W.W."/>
            <person name="Wipf D."/>
            <person name="Wolf P.G."/>
            <person name="Yang L."/>
            <person name="Zimmer A.D."/>
            <person name="Zhu Q."/>
            <person name="Mitros T."/>
            <person name="Hellsten U."/>
            <person name="Loque D."/>
            <person name="Otillar R."/>
            <person name="Salamov A."/>
            <person name="Schmutz J."/>
            <person name="Shapiro H."/>
            <person name="Lindquist E."/>
            <person name="Lucas S."/>
            <person name="Rokhsar D."/>
            <person name="Grigoriev I.V."/>
        </authorList>
    </citation>
    <scope>NUCLEOTIDE SEQUENCE [LARGE SCALE GENOMIC DNA]</scope>
</reference>
<dbReference type="HOGENOM" id="CLU_034151_4_1_1"/>
<proteinExistence type="inferred from homology"/>
<evidence type="ECO:0000313" key="11">
    <source>
        <dbReference type="Proteomes" id="UP000001514"/>
    </source>
</evidence>
<dbReference type="KEGG" id="smo:SELMODRAFT_234158"/>
<keyword evidence="11" id="KW-1185">Reference proteome</keyword>
<dbReference type="eggNOG" id="KOG2888">
    <property type="taxonomic scope" value="Eukaryota"/>
</dbReference>
<gene>
    <name evidence="10" type="ORF">SELMODRAFT_234158</name>
</gene>
<dbReference type="EMBL" id="GL377621">
    <property type="protein sequence ID" value="EFJ15936.1"/>
    <property type="molecule type" value="Genomic_DNA"/>
</dbReference>
<dbReference type="InterPro" id="IPR005037">
    <property type="entry name" value="PRP38"/>
</dbReference>
<keyword evidence="4 7" id="KW-0747">Spliceosome</keyword>
<feature type="domain" description="Pre-mRNA-splicing factor 38 C-terminal" evidence="9">
    <location>
        <begin position="150"/>
        <end position="235"/>
    </location>
</feature>
<dbReference type="PANTHER" id="PTHR23142">
    <property type="entry name" value="PRE-MRNA-SPLICING FACTOR 38A-RELATED"/>
    <property type="match status" value="1"/>
</dbReference>
<feature type="region of interest" description="Disordered" evidence="8">
    <location>
        <begin position="342"/>
        <end position="368"/>
    </location>
</feature>
<keyword evidence="5 7" id="KW-0508">mRNA splicing</keyword>
<dbReference type="AlphaFoldDB" id="D8SIA0"/>
<accession>D8SIA0</accession>
<evidence type="ECO:0000256" key="7">
    <source>
        <dbReference type="RuleBase" id="RU367025"/>
    </source>
</evidence>
<feature type="compositionally biased region" description="Basic residues" evidence="8">
    <location>
        <begin position="287"/>
        <end position="305"/>
    </location>
</feature>
<dbReference type="Pfam" id="PF03371">
    <property type="entry name" value="PRP38"/>
    <property type="match status" value="1"/>
</dbReference>
<sequence length="368" mass="42202">MSEFEHVLLVNVLVVDEISNRVDHLEGNFRGPSPAFCLLFKLFTMKLTDEQIQGLLNHADSPYVRAVRLLLFFGAFLIVANRELSGNGILSRHKWAGDKDGSVHSRSSLASVHYFDTIFPRIPVPVARQIASHLERLKLPTTPQGTTGRHSSEETARRPPSVKAALSVSFGQRAPHRASTRDSSPVRRSLPPSNGNNNNNNNNNNTDDRSSRGQDRTREERDRGRDREVERERPRSRDSDYRDRGRDRRDRRDREERDKDRHSSRERENRDRDRHSSRERDRDWRRERRSRSRSRSPRRSPRRRSSSPGMKDSDKNGSAANAAISANLLKLRDVYGDASGKKLEENQAARVKDSSGEDVIRLGGSSWR</sequence>
<feature type="region of interest" description="Disordered" evidence="8">
    <location>
        <begin position="135"/>
        <end position="321"/>
    </location>
</feature>
<name>D8SIA0_SELML</name>
<evidence type="ECO:0000313" key="10">
    <source>
        <dbReference type="EMBL" id="EFJ15936.1"/>
    </source>
</evidence>
<dbReference type="GO" id="GO:0071011">
    <property type="term" value="C:precatalytic spliceosome"/>
    <property type="evidence" value="ECO:0000318"/>
    <property type="project" value="GO_Central"/>
</dbReference>
<dbReference type="InParanoid" id="D8SIA0"/>
<dbReference type="Proteomes" id="UP000001514">
    <property type="component" value="Unassembled WGS sequence"/>
</dbReference>
<comment type="subcellular location">
    <subcellularLocation>
        <location evidence="1 7">Nucleus</location>
    </subcellularLocation>
</comment>
<evidence type="ECO:0000256" key="3">
    <source>
        <dbReference type="ARBA" id="ARBA00022664"/>
    </source>
</evidence>
<comment type="function">
    <text evidence="7">Required for pre-mRNA splicing.</text>
</comment>
<evidence type="ECO:0000256" key="6">
    <source>
        <dbReference type="ARBA" id="ARBA00023242"/>
    </source>
</evidence>
<feature type="compositionally biased region" description="Basic and acidic residues" evidence="8">
    <location>
        <begin position="342"/>
        <end position="360"/>
    </location>
</feature>
<comment type="similarity">
    <text evidence="2 7">Belongs to the PRP38 family.</text>
</comment>
<feature type="compositionally biased region" description="Basic and acidic residues" evidence="8">
    <location>
        <begin position="206"/>
        <end position="286"/>
    </location>
</feature>
<protein>
    <recommendedName>
        <fullName evidence="7">Pre-mRNA-splicing factor 38</fullName>
    </recommendedName>
</protein>
<evidence type="ECO:0000256" key="5">
    <source>
        <dbReference type="ARBA" id="ARBA00023187"/>
    </source>
</evidence>
<feature type="compositionally biased region" description="Low complexity" evidence="8">
    <location>
        <begin position="194"/>
        <end position="205"/>
    </location>
</feature>